<keyword evidence="1" id="KW-0175">Coiled coil</keyword>
<feature type="coiled-coil region" evidence="1">
    <location>
        <begin position="109"/>
        <end position="161"/>
    </location>
</feature>
<protein>
    <recommendedName>
        <fullName evidence="4">MerR family transcriptional regulator</fullName>
    </recommendedName>
</protein>
<comment type="caution">
    <text evidence="2">The sequence shown here is derived from an EMBL/GenBank/DDBJ whole genome shotgun (WGS) entry which is preliminary data.</text>
</comment>
<sequence length="199" mass="22822">MQRVATVSEKELKIGDIAHLTGLSEQDVRELVQTYDSLFSYRTIGRVKLFPEKAVRIVRELVDLSGRGLTAEEVESEVRSVKKQAPPEEPAKEVARTAAPLPVEAVIDLRVIQETIARQERRIAHLAEELERERHLREEEAVRFRQALDRLQGRLDRQQEQLAVVAEWVDYFDRQMDEVALPALERVRRTFGKGTGRSG</sequence>
<evidence type="ECO:0000256" key="1">
    <source>
        <dbReference type="SAM" id="Coils"/>
    </source>
</evidence>
<gene>
    <name evidence="2" type="ORF">F8E02_02370</name>
</gene>
<dbReference type="Proteomes" id="UP001281203">
    <property type="component" value="Unassembled WGS sequence"/>
</dbReference>
<evidence type="ECO:0008006" key="4">
    <source>
        <dbReference type="Google" id="ProtNLM"/>
    </source>
</evidence>
<evidence type="ECO:0000313" key="2">
    <source>
        <dbReference type="EMBL" id="MDV2480868.1"/>
    </source>
</evidence>
<organism evidence="2 3">
    <name type="scientific">Methanoculleus caldifontis</name>
    <dbReference type="NCBI Taxonomy" id="2651577"/>
    <lineage>
        <taxon>Archaea</taxon>
        <taxon>Methanobacteriati</taxon>
        <taxon>Methanobacteriota</taxon>
        <taxon>Stenosarchaea group</taxon>
        <taxon>Methanomicrobia</taxon>
        <taxon>Methanomicrobiales</taxon>
        <taxon>Methanomicrobiaceae</taxon>
        <taxon>Methanoculleus</taxon>
    </lineage>
</organism>
<dbReference type="EMBL" id="WBKO01000001">
    <property type="protein sequence ID" value="MDV2480868.1"/>
    <property type="molecule type" value="Genomic_DNA"/>
</dbReference>
<proteinExistence type="predicted"/>
<name>A0ABU3WYI7_9EURY</name>
<keyword evidence="3" id="KW-1185">Reference proteome</keyword>
<evidence type="ECO:0000313" key="3">
    <source>
        <dbReference type="Proteomes" id="UP001281203"/>
    </source>
</evidence>
<reference evidence="2 3" key="1">
    <citation type="submission" date="2019-10" db="EMBL/GenBank/DDBJ databases">
        <title>Isolation and characterization of Methanoculleus sp. Wushi-C6 from a hot spring well.</title>
        <authorList>
            <person name="Chen S.-C."/>
            <person name="Lan Z.-H."/>
            <person name="You Y.-T."/>
            <person name="Lai M.-C."/>
        </authorList>
    </citation>
    <scope>NUCLEOTIDE SEQUENCE [LARGE SCALE GENOMIC DNA]</scope>
    <source>
        <strain evidence="2 3">Wushi-C6</strain>
    </source>
</reference>
<accession>A0ABU3WYI7</accession>